<feature type="region of interest" description="Disordered" evidence="1">
    <location>
        <begin position="27"/>
        <end position="76"/>
    </location>
</feature>
<dbReference type="EMBL" id="ACKZ01000004">
    <property type="protein sequence ID" value="EEW38209.1"/>
    <property type="molecule type" value="Genomic_DNA"/>
</dbReference>
<keyword evidence="2" id="KW-0732">Signal</keyword>
<dbReference type="RefSeq" id="WP_005604965.1">
    <property type="nucleotide sequence ID" value="NZ_CP102283.1"/>
</dbReference>
<dbReference type="GeneID" id="78411660"/>
<evidence type="ECO:0000256" key="1">
    <source>
        <dbReference type="SAM" id="MobiDB-lite"/>
    </source>
</evidence>
<keyword evidence="5" id="KW-1185">Reference proteome</keyword>
<feature type="chain" id="PRO_5039073843" description="PepSY domain-containing protein" evidence="2">
    <location>
        <begin position="24"/>
        <end position="212"/>
    </location>
</feature>
<dbReference type="HOGENOM" id="CLU_1298321_0_0_9"/>
<reference evidence="4 5" key="1">
    <citation type="submission" date="2009-08" db="EMBL/GenBank/DDBJ databases">
        <authorList>
            <person name="Muzny D."/>
            <person name="Qin X."/>
            <person name="Deng J."/>
            <person name="Jiang H."/>
            <person name="Liu Y."/>
            <person name="Qu J."/>
            <person name="Song X.-Z."/>
            <person name="Zhang L."/>
            <person name="Thornton R."/>
            <person name="Coyle M."/>
            <person name="Francisco L."/>
            <person name="Jackson L."/>
            <person name="Javaid M."/>
            <person name="Korchina V."/>
            <person name="Kovar C."/>
            <person name="Mata R."/>
            <person name="Mathew T."/>
            <person name="Ngo R."/>
            <person name="Nguyen L."/>
            <person name="Nguyen N."/>
            <person name="Okwuonu G."/>
            <person name="Ongeri F."/>
            <person name="Pham C."/>
            <person name="Simmons D."/>
            <person name="Wilczek-Boney K."/>
            <person name="Hale W."/>
            <person name="Jakkamsetti A."/>
            <person name="Pham P."/>
            <person name="Ruth R."/>
            <person name="San Lucas F."/>
            <person name="Warren J."/>
            <person name="Zhang J."/>
            <person name="Zhao Z."/>
            <person name="Zhou C."/>
            <person name="Zhu D."/>
            <person name="Lee S."/>
            <person name="Bess C."/>
            <person name="Blankenburg K."/>
            <person name="Forbes L."/>
            <person name="Fu Q."/>
            <person name="Gubbala S."/>
            <person name="Hirani K."/>
            <person name="Jayaseelan J.C."/>
            <person name="Lara F."/>
            <person name="Munidasa M."/>
            <person name="Palculict T."/>
            <person name="Patil S."/>
            <person name="Pu L.-L."/>
            <person name="Saada N."/>
            <person name="Tang L."/>
            <person name="Weissenberger G."/>
            <person name="Zhu Y."/>
            <person name="Hemphill L."/>
            <person name="Shang Y."/>
            <person name="Youmans B."/>
            <person name="Ayvaz T."/>
            <person name="Ross M."/>
            <person name="Santibanez J."/>
            <person name="Aqrawi P."/>
            <person name="Gross S."/>
            <person name="Joshi V."/>
            <person name="Fowler G."/>
            <person name="Nazareth L."/>
            <person name="Reid J."/>
            <person name="Worley K."/>
            <person name="Petrosino J."/>
            <person name="Highlander S."/>
            <person name="Gibbs R."/>
        </authorList>
    </citation>
    <scope>NUCLEOTIDE SEQUENCE [LARGE SCALE GENOMIC DNA]</scope>
    <source>
        <strain evidence="4 5">ATCC 49175</strain>
    </source>
</reference>
<protein>
    <recommendedName>
        <fullName evidence="3">PepSY domain-containing protein</fullName>
    </recommendedName>
</protein>
<feature type="compositionally biased region" description="Low complexity" evidence="1">
    <location>
        <begin position="27"/>
        <end position="71"/>
    </location>
</feature>
<dbReference type="PROSITE" id="PS51257">
    <property type="entry name" value="PROKAR_LIPOPROTEIN"/>
    <property type="match status" value="1"/>
</dbReference>
<feature type="domain" description="PepSY" evidence="3">
    <location>
        <begin position="159"/>
        <end position="210"/>
    </location>
</feature>
<comment type="caution">
    <text evidence="4">The sequence shown here is derived from an EMBL/GenBank/DDBJ whole genome shotgun (WGS) entry which is preliminary data.</text>
</comment>
<evidence type="ECO:0000259" key="3">
    <source>
        <dbReference type="Pfam" id="PF03413"/>
    </source>
</evidence>
<name>C8NDS8_9LACT</name>
<accession>C8NDS8</accession>
<dbReference type="Proteomes" id="UP000005926">
    <property type="component" value="Unassembled WGS sequence"/>
</dbReference>
<dbReference type="Gene3D" id="3.10.450.40">
    <property type="match status" value="1"/>
</dbReference>
<feature type="signal peptide" evidence="2">
    <location>
        <begin position="1"/>
        <end position="23"/>
    </location>
</feature>
<evidence type="ECO:0000313" key="5">
    <source>
        <dbReference type="Proteomes" id="UP000005926"/>
    </source>
</evidence>
<dbReference type="Pfam" id="PF03413">
    <property type="entry name" value="PepSY"/>
    <property type="match status" value="1"/>
</dbReference>
<dbReference type="STRING" id="638301.HMPREF0444_0073"/>
<dbReference type="InterPro" id="IPR025711">
    <property type="entry name" value="PepSY"/>
</dbReference>
<sequence>MKKTTKILSLAAASLLAACSNQAAPAKETTTAAPETTVQQTTQAPATTVTATTSTANTATTSSAATNSSQSMGSQNAMQKELIDTFKKAFPDLDITTIEFVNGMYYEIEAINDTKEYTYRYDKATKSFSKYAEVPADPGERNEEKIDTASLKQVDDMAAVAQKEYPNGSIREWSVDRDDGEVIWEFDIYLGANDDVTVKVSNATGKVTEIDR</sequence>
<gene>
    <name evidence="4" type="ORF">HMPREF0444_0073</name>
</gene>
<proteinExistence type="predicted"/>
<evidence type="ECO:0000256" key="2">
    <source>
        <dbReference type="SAM" id="SignalP"/>
    </source>
</evidence>
<evidence type="ECO:0000313" key="4">
    <source>
        <dbReference type="EMBL" id="EEW38209.1"/>
    </source>
</evidence>
<organism evidence="4 5">
    <name type="scientific">Granulicatella adiacens ATCC 49175</name>
    <dbReference type="NCBI Taxonomy" id="638301"/>
    <lineage>
        <taxon>Bacteria</taxon>
        <taxon>Bacillati</taxon>
        <taxon>Bacillota</taxon>
        <taxon>Bacilli</taxon>
        <taxon>Lactobacillales</taxon>
        <taxon>Carnobacteriaceae</taxon>
        <taxon>Granulicatella</taxon>
    </lineage>
</organism>
<dbReference type="AlphaFoldDB" id="C8NDS8"/>